<dbReference type="Pfam" id="PF24391">
    <property type="entry name" value="HD-CE"/>
    <property type="match status" value="1"/>
</dbReference>
<proteinExistence type="predicted"/>
<feature type="domain" description="HD-CE" evidence="1">
    <location>
        <begin position="44"/>
        <end position="322"/>
    </location>
</feature>
<dbReference type="InterPro" id="IPR020575">
    <property type="entry name" value="Hsp90_N"/>
</dbReference>
<gene>
    <name evidence="2" type="ORF">I7730_02730</name>
</gene>
<dbReference type="EMBL" id="DACRBY010000002">
    <property type="protein sequence ID" value="HAS8538699.1"/>
    <property type="molecule type" value="Genomic_DNA"/>
</dbReference>
<name>A0A8H9K5W5_VIBVL</name>
<dbReference type="InterPro" id="IPR036890">
    <property type="entry name" value="HATPase_C_sf"/>
</dbReference>
<evidence type="ECO:0000259" key="1">
    <source>
        <dbReference type="Pfam" id="PF24391"/>
    </source>
</evidence>
<reference evidence="2" key="2">
    <citation type="submission" date="2019-01" db="EMBL/GenBank/DDBJ databases">
        <authorList>
            <consortium name="NCBI Pathogen Detection Project"/>
        </authorList>
    </citation>
    <scope>NUCLEOTIDE SEQUENCE</scope>
    <source>
        <strain evidence="2">BCW_3452</strain>
    </source>
</reference>
<dbReference type="RefSeq" id="WP_154185556.1">
    <property type="nucleotide sequence ID" value="NZ_CP035783.1"/>
</dbReference>
<dbReference type="Proteomes" id="UP000863257">
    <property type="component" value="Unassembled WGS sequence"/>
</dbReference>
<dbReference type="Gene3D" id="3.30.565.10">
    <property type="entry name" value="Histidine kinase-like ATPase, C-terminal domain"/>
    <property type="match status" value="1"/>
</dbReference>
<sequence length="998" mass="115897">MASKLVNHLKSCIENDPSLAVLGHQWGFDEQLVPKALQNVGNLFTHYSRHDESHSNQILVNIERILGVDRIKQLTATDTWLLLEAAYWHDVGMIVTKTEYKQASKSEEFKEYLHSIQLDTSHSLNRLCSNFDFSSDTWKFETQLPYETVNDFKELFADWFRGKHASRASDVVASPWEKCGLSSPRTELIPNRLFLLLGRICEMHGCEFKELIEDDVGLPYKEMGIGTEDCHPRYVAALLRLGDLLDLDDNRFCPVMVRIAGNERPYTSLIHRQKHKSIRHFRLDSELIEITSVCSGSTLEENIDTYLESINWFYWLEQEIKNQMTNWTIIAPNKELGLLPTLGSIKVEFEDKKYFLPRNSRPEFGISMRKATDILQDLYTDQFVCIRELIQNSVDSTLLALHVNEKIDSETKYNDVRNNIASDYTITVIFEQSSCDQEDTEIWNIKIIDKGTGISLSDFIHMMKVGGSSENTYRRSLINKMPEIFKPSGTFGIGFQSIFLFAESVTIKTKSLFTDEKMEVSLYNPIGNRSGLCTFRRVDELLPYGAEIKAELKINKKTLKNTQSENNKEFEKFRATFDPILDNEDVLHRCRIFDKVTDFSKYSLIPISAKYKSLDDDGYHVIDTFASSPEEGNWKTLNLDGIIYQYSAVHNIESSEKHLYFKGQKINPPAFNLDNNSFFNTQFFEIKLNILSGDANEWLTAERKQIRSTKSDFLNEMFYLIVKDISESNKSNDQESMLLSFTSMMNIIHGVDSRWSEIYEKHSGQWLNIRNFSTKRVGVDCGKAKVYHQNFMAVRDNFIENVNPSPKLNRANDYDYIVVTGSGTLFQNNWITIISYYKCIKCNLNFKFDYENEFNAYNIEFGSDKKEITDEYLSSVFLRNNTGHYHRPVIPFTEDMLEFKMLSIDFERLPRTLRTSCRLPTPKVLISPWIMRHADLRKNISTYRKDRVEELAHFLVDKRLIECTAEIAIKMMNQLAIYIDKKIKSSSMKDEWIKKTQS</sequence>
<dbReference type="PRINTS" id="PR00775">
    <property type="entry name" value="HEATSHOCK90"/>
</dbReference>
<organism evidence="2">
    <name type="scientific">Vibrio vulnificus</name>
    <dbReference type="NCBI Taxonomy" id="672"/>
    <lineage>
        <taxon>Bacteria</taxon>
        <taxon>Pseudomonadati</taxon>
        <taxon>Pseudomonadota</taxon>
        <taxon>Gammaproteobacteria</taxon>
        <taxon>Vibrionales</taxon>
        <taxon>Vibrionaceae</taxon>
        <taxon>Vibrio</taxon>
    </lineage>
</organism>
<evidence type="ECO:0000313" key="2">
    <source>
        <dbReference type="EMBL" id="HAS8538699.1"/>
    </source>
</evidence>
<dbReference type="SUPFAM" id="SSF55874">
    <property type="entry name" value="ATPase domain of HSP90 chaperone/DNA topoisomerase II/histidine kinase"/>
    <property type="match status" value="1"/>
</dbReference>
<accession>A0A8H9K5W5</accession>
<comment type="caution">
    <text evidence="2">The sequence shown here is derived from an EMBL/GenBank/DDBJ whole genome shotgun (WGS) entry which is preliminary data.</text>
</comment>
<protein>
    <recommendedName>
        <fullName evidence="1">HD-CE domain-containing protein</fullName>
    </recommendedName>
</protein>
<reference evidence="2" key="1">
    <citation type="journal article" date="2018" name="Genome Biol.">
        <title>SKESA: strategic k-mer extension for scrupulous assemblies.</title>
        <authorList>
            <person name="Souvorov A."/>
            <person name="Agarwala R."/>
            <person name="Lipman D.J."/>
        </authorList>
    </citation>
    <scope>NUCLEOTIDE SEQUENCE</scope>
    <source>
        <strain evidence="2">BCW_3452</strain>
    </source>
</reference>
<dbReference type="AlphaFoldDB" id="A0A8H9K5W5"/>
<dbReference type="InterPro" id="IPR056471">
    <property type="entry name" value="HD-CE"/>
</dbReference>